<name>A0A2T3A365_9PEZI</name>
<dbReference type="Proteomes" id="UP000241462">
    <property type="component" value="Unassembled WGS sequence"/>
</dbReference>
<sequence length="269" mass="29083">MSTSTSTPDGITISLITDPADLAATYDIAAAAFGIQVDDAVWKALRPDWSHPLARAHLIARDTRGFHKSTAPASANPRTGLPPTIYLKATVTDASTNHVPTIAGVAIWSQLSFVDGWGATPSADLPGADAILVEGIQPDAETAARKIKLAKQVFASLMARRMEVIREIAREDEGSGKRRENPGVFALDLCAVDPKFQKRGLASRLVQYGLDEAREKREDIEAVVEGSVMGRSVYARLGFKPVAEVEYNVDEELLNGTTLPSNLFMRTRP</sequence>
<dbReference type="CDD" id="cd04301">
    <property type="entry name" value="NAT_SF"/>
    <property type="match status" value="1"/>
</dbReference>
<organism evidence="2 3">
    <name type="scientific">Coniella lustricola</name>
    <dbReference type="NCBI Taxonomy" id="2025994"/>
    <lineage>
        <taxon>Eukaryota</taxon>
        <taxon>Fungi</taxon>
        <taxon>Dikarya</taxon>
        <taxon>Ascomycota</taxon>
        <taxon>Pezizomycotina</taxon>
        <taxon>Sordariomycetes</taxon>
        <taxon>Sordariomycetidae</taxon>
        <taxon>Diaporthales</taxon>
        <taxon>Schizoparmaceae</taxon>
        <taxon>Coniella</taxon>
    </lineage>
</organism>
<dbReference type="GO" id="GO:0016747">
    <property type="term" value="F:acyltransferase activity, transferring groups other than amino-acyl groups"/>
    <property type="evidence" value="ECO:0007669"/>
    <property type="project" value="InterPro"/>
</dbReference>
<evidence type="ECO:0000259" key="1">
    <source>
        <dbReference type="PROSITE" id="PS51186"/>
    </source>
</evidence>
<dbReference type="PROSITE" id="PS51186">
    <property type="entry name" value="GNAT"/>
    <property type="match status" value="1"/>
</dbReference>
<gene>
    <name evidence="2" type="ORF">BD289DRAFT_454528</name>
</gene>
<accession>A0A2T3A365</accession>
<dbReference type="EMBL" id="KZ678488">
    <property type="protein sequence ID" value="PSR82053.1"/>
    <property type="molecule type" value="Genomic_DNA"/>
</dbReference>
<dbReference type="Pfam" id="PF13673">
    <property type="entry name" value="Acetyltransf_10"/>
    <property type="match status" value="1"/>
</dbReference>
<protein>
    <recommendedName>
        <fullName evidence="1">N-acetyltransferase domain-containing protein</fullName>
    </recommendedName>
</protein>
<keyword evidence="3" id="KW-1185">Reference proteome</keyword>
<evidence type="ECO:0000313" key="2">
    <source>
        <dbReference type="EMBL" id="PSR82053.1"/>
    </source>
</evidence>
<dbReference type="PANTHER" id="PTHR42791:SF14">
    <property type="entry name" value="N-ACETYLTRANSFERASE DOMAIN-CONTAINING PROTEIN"/>
    <property type="match status" value="1"/>
</dbReference>
<dbReference type="STRING" id="2025994.A0A2T3A365"/>
<dbReference type="PANTHER" id="PTHR42791">
    <property type="entry name" value="GNAT FAMILY ACETYLTRANSFERASE"/>
    <property type="match status" value="1"/>
</dbReference>
<dbReference type="InterPro" id="IPR052523">
    <property type="entry name" value="Trichothecene_AcTrans"/>
</dbReference>
<dbReference type="Gene3D" id="3.40.630.30">
    <property type="match status" value="1"/>
</dbReference>
<dbReference type="AlphaFoldDB" id="A0A2T3A365"/>
<dbReference type="SUPFAM" id="SSF55729">
    <property type="entry name" value="Acyl-CoA N-acyltransferases (Nat)"/>
    <property type="match status" value="1"/>
</dbReference>
<evidence type="ECO:0000313" key="3">
    <source>
        <dbReference type="Proteomes" id="UP000241462"/>
    </source>
</evidence>
<feature type="domain" description="N-acetyltransferase" evidence="1">
    <location>
        <begin position="114"/>
        <end position="260"/>
    </location>
</feature>
<proteinExistence type="predicted"/>
<reference evidence="2 3" key="1">
    <citation type="journal article" date="2018" name="Mycol. Prog.">
        <title>Coniella lustricola, a new species from submerged detritus.</title>
        <authorList>
            <person name="Raudabaugh D.B."/>
            <person name="Iturriaga T."/>
            <person name="Carver A."/>
            <person name="Mondo S."/>
            <person name="Pangilinan J."/>
            <person name="Lipzen A."/>
            <person name="He G."/>
            <person name="Amirebrahimi M."/>
            <person name="Grigoriev I.V."/>
            <person name="Miller A.N."/>
        </authorList>
    </citation>
    <scope>NUCLEOTIDE SEQUENCE [LARGE SCALE GENOMIC DNA]</scope>
    <source>
        <strain evidence="2 3">B22-T-1</strain>
    </source>
</reference>
<dbReference type="InterPro" id="IPR000182">
    <property type="entry name" value="GNAT_dom"/>
</dbReference>
<dbReference type="InterPro" id="IPR016181">
    <property type="entry name" value="Acyl_CoA_acyltransferase"/>
</dbReference>
<dbReference type="OrthoDB" id="2832510at2759"/>
<dbReference type="InParanoid" id="A0A2T3A365"/>